<dbReference type="RefSeq" id="XP_008100416.1">
    <property type="nucleotide sequence ID" value="XM_008102225.1"/>
</dbReference>
<protein>
    <recommendedName>
        <fullName evidence="3">Berberine/berberine-like domain-containing protein</fullName>
    </recommendedName>
</protein>
<name>E3QZV8_COLGM</name>
<proteinExistence type="predicted"/>
<dbReference type="OrthoDB" id="9996127at2759"/>
<reference evidence="2" key="1">
    <citation type="journal article" date="2012" name="Nat. Genet.">
        <title>Lifestyle transitions in plant pathogenic Colletotrichum fungi deciphered by genome and transcriptome analyses.</title>
        <authorList>
            <person name="O'Connell R.J."/>
            <person name="Thon M.R."/>
            <person name="Hacquard S."/>
            <person name="Amyotte S.G."/>
            <person name="Kleemann J."/>
            <person name="Torres M.F."/>
            <person name="Damm U."/>
            <person name="Buiate E.A."/>
            <person name="Epstein L."/>
            <person name="Alkan N."/>
            <person name="Altmueller J."/>
            <person name="Alvarado-Balderrama L."/>
            <person name="Bauser C.A."/>
            <person name="Becker C."/>
            <person name="Birren B.W."/>
            <person name="Chen Z."/>
            <person name="Choi J."/>
            <person name="Crouch J.A."/>
            <person name="Duvick J.P."/>
            <person name="Farman M.A."/>
            <person name="Gan P."/>
            <person name="Heiman D."/>
            <person name="Henrissat B."/>
            <person name="Howard R.J."/>
            <person name="Kabbage M."/>
            <person name="Koch C."/>
            <person name="Kracher B."/>
            <person name="Kubo Y."/>
            <person name="Law A.D."/>
            <person name="Lebrun M.-H."/>
            <person name="Lee Y.-H."/>
            <person name="Miyara I."/>
            <person name="Moore N."/>
            <person name="Neumann U."/>
            <person name="Nordstroem K."/>
            <person name="Panaccione D.G."/>
            <person name="Panstruga R."/>
            <person name="Place M."/>
            <person name="Proctor R.H."/>
            <person name="Prusky D."/>
            <person name="Rech G."/>
            <person name="Reinhardt R."/>
            <person name="Rollins J.A."/>
            <person name="Rounsley S."/>
            <person name="Schardl C.L."/>
            <person name="Schwartz D.C."/>
            <person name="Shenoy N."/>
            <person name="Shirasu K."/>
            <person name="Sikhakolli U.R."/>
            <person name="Stueber K."/>
            <person name="Sukno S.A."/>
            <person name="Sweigard J.A."/>
            <person name="Takano Y."/>
            <person name="Takahara H."/>
            <person name="Trail F."/>
            <person name="van der Does H.C."/>
            <person name="Voll L.M."/>
            <person name="Will I."/>
            <person name="Young S."/>
            <person name="Zeng Q."/>
            <person name="Zhang J."/>
            <person name="Zhou S."/>
            <person name="Dickman M.B."/>
            <person name="Schulze-Lefert P."/>
            <person name="Ver Loren van Themaat E."/>
            <person name="Ma L.-J."/>
            <person name="Vaillancourt L.J."/>
        </authorList>
    </citation>
    <scope>NUCLEOTIDE SEQUENCE [LARGE SCALE GENOMIC DNA]</scope>
    <source>
        <strain evidence="2">M1.001 / M2 / FGSC 10212</strain>
    </source>
</reference>
<dbReference type="HOGENOM" id="CLU_2454606_0_0_1"/>
<evidence type="ECO:0000313" key="2">
    <source>
        <dbReference type="Proteomes" id="UP000008782"/>
    </source>
</evidence>
<evidence type="ECO:0000313" key="1">
    <source>
        <dbReference type="EMBL" id="EFQ36396.1"/>
    </source>
</evidence>
<organism evidence="2">
    <name type="scientific">Colletotrichum graminicola (strain M1.001 / M2 / FGSC 10212)</name>
    <name type="common">Maize anthracnose fungus</name>
    <name type="synonym">Glomerella graminicola</name>
    <dbReference type="NCBI Taxonomy" id="645133"/>
    <lineage>
        <taxon>Eukaryota</taxon>
        <taxon>Fungi</taxon>
        <taxon>Dikarya</taxon>
        <taxon>Ascomycota</taxon>
        <taxon>Pezizomycotina</taxon>
        <taxon>Sordariomycetes</taxon>
        <taxon>Hypocreomycetidae</taxon>
        <taxon>Glomerellales</taxon>
        <taxon>Glomerellaceae</taxon>
        <taxon>Colletotrichum</taxon>
        <taxon>Colletotrichum graminicola species complex</taxon>
    </lineage>
</organism>
<sequence length="89" mass="10314">MSTKATLPRQCGHKTPRTGWEWANEVREVWNRGQPKQAASTYANHATGLEPVEVIHGHELWRLKRLRDLKAMYDPSDRLRYYNPIIGGT</sequence>
<evidence type="ECO:0008006" key="3">
    <source>
        <dbReference type="Google" id="ProtNLM"/>
    </source>
</evidence>
<dbReference type="AlphaFoldDB" id="E3QZV8"/>
<dbReference type="EMBL" id="GG697422">
    <property type="protein sequence ID" value="EFQ36396.1"/>
    <property type="molecule type" value="Genomic_DNA"/>
</dbReference>
<dbReference type="GeneID" id="24416928"/>
<keyword evidence="2" id="KW-1185">Reference proteome</keyword>
<gene>
    <name evidence="1" type="ORF">GLRG_11564</name>
</gene>
<accession>E3QZV8</accession>
<dbReference type="STRING" id="645133.E3QZV8"/>
<dbReference type="VEuPathDB" id="FungiDB:GLRG_11564"/>
<dbReference type="Proteomes" id="UP000008782">
    <property type="component" value="Unassembled WGS sequence"/>
</dbReference>